<dbReference type="Pfam" id="PF11187">
    <property type="entry name" value="Mbeg1-like"/>
    <property type="match status" value="1"/>
</dbReference>
<protein>
    <recommendedName>
        <fullName evidence="2">DUF2974 domain-containing protein</fullName>
    </recommendedName>
</protein>
<evidence type="ECO:0000313" key="1">
    <source>
        <dbReference type="EMBL" id="MPN00796.1"/>
    </source>
</evidence>
<dbReference type="Gene3D" id="3.40.50.1820">
    <property type="entry name" value="alpha/beta hydrolase"/>
    <property type="match status" value="1"/>
</dbReference>
<comment type="caution">
    <text evidence="1">The sequence shown here is derived from an EMBL/GenBank/DDBJ whole genome shotgun (WGS) entry which is preliminary data.</text>
</comment>
<dbReference type="AlphaFoldDB" id="A0A645EH75"/>
<dbReference type="InterPro" id="IPR024499">
    <property type="entry name" value="Mbeg1-like"/>
</dbReference>
<proteinExistence type="predicted"/>
<reference evidence="1" key="1">
    <citation type="submission" date="2019-08" db="EMBL/GenBank/DDBJ databases">
        <authorList>
            <person name="Kucharzyk K."/>
            <person name="Murdoch R.W."/>
            <person name="Higgins S."/>
            <person name="Loffler F."/>
        </authorList>
    </citation>
    <scope>NUCLEOTIDE SEQUENCE</scope>
</reference>
<organism evidence="1">
    <name type="scientific">bioreactor metagenome</name>
    <dbReference type="NCBI Taxonomy" id="1076179"/>
    <lineage>
        <taxon>unclassified sequences</taxon>
        <taxon>metagenomes</taxon>
        <taxon>ecological metagenomes</taxon>
    </lineage>
</organism>
<dbReference type="EMBL" id="VSSQ01046819">
    <property type="protein sequence ID" value="MPN00796.1"/>
    <property type="molecule type" value="Genomic_DNA"/>
</dbReference>
<accession>A0A645EH75</accession>
<evidence type="ECO:0008006" key="2">
    <source>
        <dbReference type="Google" id="ProtNLM"/>
    </source>
</evidence>
<dbReference type="InterPro" id="IPR029058">
    <property type="entry name" value="AB_hydrolase_fold"/>
</dbReference>
<sequence length="315" mass="36379">MLRGFIKSDLLIKQCVLPKQDVKFAKKLYKAKRYSNLRVYEYIDLVSERKEEQFSALTFLLDNGDLFISFCGTDITLIGWKENLNMSFTPETNGQKSAAEYVERLAYKFPSSKIILGGHSKGGNLAMYAGSFVPENVQDRIIEIYNFDGPGFLEEVIQKDGYQRIRPRIKTIIPRSSIVGMILEQSDTYTAIYSKGIGIIEQHNFYNWKIDGDDFLKAKEISRMSLASHFALRSVLLKMDMDEREKFVTVMHKLALSTKMKTTREVLDHIAGCLKDILGQYMNLDKSEKKIITRTFMSLGLEFFKATRRKNYERN</sequence>
<gene>
    <name evidence="1" type="ORF">SDC9_147994</name>
</gene>
<name>A0A645EH75_9ZZZZ</name>
<dbReference type="SUPFAM" id="SSF53474">
    <property type="entry name" value="alpha/beta-Hydrolases"/>
    <property type="match status" value="1"/>
</dbReference>